<keyword evidence="5" id="KW-1185">Reference proteome</keyword>
<dbReference type="Pfam" id="PF21771">
    <property type="entry name" value="CFAP58_CC"/>
    <property type="match status" value="1"/>
</dbReference>
<dbReference type="OMA" id="GTMQYNQ"/>
<feature type="domain" description="Cilia- and flagella-associated protein 58 central coiled coil" evidence="3">
    <location>
        <begin position="347"/>
        <end position="640"/>
    </location>
</feature>
<name>F0YHE8_AURAN</name>
<dbReference type="eggNOG" id="ENOG502QPV7">
    <property type="taxonomic scope" value="Eukaryota"/>
</dbReference>
<organism evidence="5">
    <name type="scientific">Aureococcus anophagefferens</name>
    <name type="common">Harmful bloom alga</name>
    <dbReference type="NCBI Taxonomy" id="44056"/>
    <lineage>
        <taxon>Eukaryota</taxon>
        <taxon>Sar</taxon>
        <taxon>Stramenopiles</taxon>
        <taxon>Ochrophyta</taxon>
        <taxon>Pelagophyceae</taxon>
        <taxon>Pelagomonadales</taxon>
        <taxon>Pelagomonadaceae</taxon>
        <taxon>Aureococcus</taxon>
    </lineage>
</organism>
<gene>
    <name evidence="4" type="ORF">AURANDRAFT_30784</name>
</gene>
<feature type="coiled-coil region" evidence="2">
    <location>
        <begin position="619"/>
        <end position="677"/>
    </location>
</feature>
<feature type="coiled-coil region" evidence="2">
    <location>
        <begin position="472"/>
        <end position="576"/>
    </location>
</feature>
<dbReference type="GeneID" id="20220936"/>
<evidence type="ECO:0000259" key="3">
    <source>
        <dbReference type="Pfam" id="PF21771"/>
    </source>
</evidence>
<dbReference type="InParanoid" id="F0YHE8"/>
<dbReference type="AlphaFoldDB" id="F0YHE8"/>
<dbReference type="RefSeq" id="XP_009039816.1">
    <property type="nucleotide sequence ID" value="XM_009041568.1"/>
</dbReference>
<proteinExistence type="predicted"/>
<accession>F0YHE8</accession>
<dbReference type="OrthoDB" id="264785at2759"/>
<keyword evidence="1 2" id="KW-0175">Coiled coil</keyword>
<dbReference type="Proteomes" id="UP000002729">
    <property type="component" value="Unassembled WGS sequence"/>
</dbReference>
<dbReference type="PANTHER" id="PTHR32083:SF0">
    <property type="entry name" value="CILIA AND FLAGELLA-ASSOCIATED PROTEIN 58"/>
    <property type="match status" value="1"/>
</dbReference>
<dbReference type="KEGG" id="aaf:AURANDRAFT_30784"/>
<dbReference type="InterPro" id="IPR049270">
    <property type="entry name" value="CFAP58_CC"/>
</dbReference>
<protein>
    <recommendedName>
        <fullName evidence="3">Cilia- and flagella-associated protein 58 central coiled coil domain-containing protein</fullName>
    </recommendedName>
</protein>
<evidence type="ECO:0000313" key="4">
    <source>
        <dbReference type="EMBL" id="EGB05434.1"/>
    </source>
</evidence>
<evidence type="ECO:0000313" key="5">
    <source>
        <dbReference type="Proteomes" id="UP000002729"/>
    </source>
</evidence>
<dbReference type="FunCoup" id="F0YHE8">
    <property type="interactions" value="22"/>
</dbReference>
<evidence type="ECO:0000256" key="1">
    <source>
        <dbReference type="ARBA" id="ARBA00023054"/>
    </source>
</evidence>
<dbReference type="PANTHER" id="PTHR32083">
    <property type="entry name" value="CILIA AND FLAGELLA-ASSOCIATED PROTEIN 58-RELATED"/>
    <property type="match status" value="1"/>
</dbReference>
<feature type="coiled-coil region" evidence="2">
    <location>
        <begin position="303"/>
        <end position="429"/>
    </location>
</feature>
<dbReference type="EMBL" id="GL833141">
    <property type="protein sequence ID" value="EGB05434.1"/>
    <property type="molecule type" value="Genomic_DNA"/>
</dbReference>
<feature type="coiled-coil region" evidence="2">
    <location>
        <begin position="114"/>
        <end position="264"/>
    </location>
</feature>
<sequence length="819" mass="95769">MSRISEAQFAPYTKEYDELAVVLETCNQNASAAQAKIDEQTAELTMLRDTTSSTTRSLEEITSHKKTIQAAIEAGARKMSVLREQEKQNRSRVNELYGAIDDLKLKLQGGSGWSEEQEQQKQEVIEKIENLNRSLESKNTLSSGLRSDIAKLQVLVEQGEFDVEKESTRIKELNTQAEAKREEAALEQRAKMALEQRLQKLQLDMEEQVAVLIERESRARVEEASIVETEAQLRESKKEMERYLKDYEKLFQETQRLTEQLESLMYSNETTENENEVRRRDVSVRERNVNTLKSESSQLNKAKDVVLKKLAAAEKQRETWEQEREELRSRIAQLSTLEIRSAWREGEGFKKQLEDLAREREILSRKLGSSEKTAQLIFDLTKVNQNAKKNLQNEVNGYTATVKLQREQIESLVQDRERHEQEANAASRKYYVALEQLKLQEVQISDLQRKIIDGGARLKQQQNLYEAVRSDRNLYSKNLIQSQEEIAEMKRRFKIMNHQIEQLKEEITVKDHSLVKEHFNHHNVDKERESLKNELTKIRKQIVSSEQIISNQRAEIQKLSQIIQEADEERQRQHKEHDAIVGERNILSSQLIRRNDELATVYEKMKINWSSLQRGETRFAECAAEVQFLVERIQEMRRERDDSALQMSSIHDLRYTLHALESDLLQERNKIKALQEELERPLNVHRWRMLESSDPQRFEMIKKIQGLQKRIIQKTEDVFEKEARIQEKERLYIELKNVLGRQPGPEVAEQLALYESSLREKNVQMKAMTAELDMYKQQVAEFRGDIDGLAHDLDTLKEKWLHARLSGGHVPDNDRGAKQ</sequence>
<dbReference type="GO" id="GO:0005856">
    <property type="term" value="C:cytoskeleton"/>
    <property type="evidence" value="ECO:0007669"/>
    <property type="project" value="TreeGrafter"/>
</dbReference>
<reference evidence="4 5" key="1">
    <citation type="journal article" date="2011" name="Proc. Natl. Acad. Sci. U.S.A.">
        <title>Niche of harmful alga Aureococcus anophagefferens revealed through ecogenomics.</title>
        <authorList>
            <person name="Gobler C.J."/>
            <person name="Berry D.L."/>
            <person name="Dyhrman S.T."/>
            <person name="Wilhelm S.W."/>
            <person name="Salamov A."/>
            <person name="Lobanov A.V."/>
            <person name="Zhang Y."/>
            <person name="Collier J.L."/>
            <person name="Wurch L.L."/>
            <person name="Kustka A.B."/>
            <person name="Dill B.D."/>
            <person name="Shah M."/>
            <person name="VerBerkmoes N.C."/>
            <person name="Kuo A."/>
            <person name="Terry A."/>
            <person name="Pangilinan J."/>
            <person name="Lindquist E.A."/>
            <person name="Lucas S."/>
            <person name="Paulsen I.T."/>
            <person name="Hattenrath-Lehmann T.K."/>
            <person name="Talmage S.C."/>
            <person name="Walker E.A."/>
            <person name="Koch F."/>
            <person name="Burson A.M."/>
            <person name="Marcoval M.A."/>
            <person name="Tang Y.Z."/>
            <person name="Lecleir G.R."/>
            <person name="Coyne K.J."/>
            <person name="Berg G.M."/>
            <person name="Bertrand E.M."/>
            <person name="Saito M.A."/>
            <person name="Gladyshev V.N."/>
            <person name="Grigoriev I.V."/>
        </authorList>
    </citation>
    <scope>NUCLEOTIDE SEQUENCE [LARGE SCALE GENOMIC DNA]</scope>
    <source>
        <strain evidence="5">CCMP 1984</strain>
    </source>
</reference>
<feature type="coiled-coil region" evidence="2">
    <location>
        <begin position="23"/>
        <end position="50"/>
    </location>
</feature>
<feature type="coiled-coil region" evidence="2">
    <location>
        <begin position="758"/>
        <end position="785"/>
    </location>
</feature>
<evidence type="ECO:0000256" key="2">
    <source>
        <dbReference type="SAM" id="Coils"/>
    </source>
</evidence>